<evidence type="ECO:0000313" key="1">
    <source>
        <dbReference type="EMBL" id="GCC41236.1"/>
    </source>
</evidence>
<sequence length="100" mass="10991">MGHSLQSSTGLVARQHWVQFPGGSNPVCIQYQAQFPERTRPSIHPYRYWAQYPDPTESCLQVAPGSVARQCRAQSPDCTGASVQTAATTVSWPHRVQPPG</sequence>
<dbReference type="EMBL" id="BEZZ01059540">
    <property type="protein sequence ID" value="GCC41236.1"/>
    <property type="molecule type" value="Genomic_DNA"/>
</dbReference>
<dbReference type="Proteomes" id="UP000287033">
    <property type="component" value="Unassembled WGS sequence"/>
</dbReference>
<keyword evidence="2" id="KW-1185">Reference proteome</keyword>
<proteinExistence type="predicted"/>
<reference evidence="1 2" key="1">
    <citation type="journal article" date="2018" name="Nat. Ecol. Evol.">
        <title>Shark genomes provide insights into elasmobranch evolution and the origin of vertebrates.</title>
        <authorList>
            <person name="Hara Y"/>
            <person name="Yamaguchi K"/>
            <person name="Onimaru K"/>
            <person name="Kadota M"/>
            <person name="Koyanagi M"/>
            <person name="Keeley SD"/>
            <person name="Tatsumi K"/>
            <person name="Tanaka K"/>
            <person name="Motone F"/>
            <person name="Kageyama Y"/>
            <person name="Nozu R"/>
            <person name="Adachi N"/>
            <person name="Nishimura O"/>
            <person name="Nakagawa R"/>
            <person name="Tanegashima C"/>
            <person name="Kiyatake I"/>
            <person name="Matsumoto R"/>
            <person name="Murakumo K"/>
            <person name="Nishida K"/>
            <person name="Terakita A"/>
            <person name="Kuratani S"/>
            <person name="Sato K"/>
            <person name="Hyodo S Kuraku.S."/>
        </authorList>
    </citation>
    <scope>NUCLEOTIDE SEQUENCE [LARGE SCALE GENOMIC DNA]</scope>
</reference>
<comment type="caution">
    <text evidence="1">The sequence shown here is derived from an EMBL/GenBank/DDBJ whole genome shotgun (WGS) entry which is preliminary data.</text>
</comment>
<evidence type="ECO:0000313" key="2">
    <source>
        <dbReference type="Proteomes" id="UP000287033"/>
    </source>
</evidence>
<organism evidence="1 2">
    <name type="scientific">Chiloscyllium punctatum</name>
    <name type="common">Brownbanded bambooshark</name>
    <name type="synonym">Hemiscyllium punctatum</name>
    <dbReference type="NCBI Taxonomy" id="137246"/>
    <lineage>
        <taxon>Eukaryota</taxon>
        <taxon>Metazoa</taxon>
        <taxon>Chordata</taxon>
        <taxon>Craniata</taxon>
        <taxon>Vertebrata</taxon>
        <taxon>Chondrichthyes</taxon>
        <taxon>Elasmobranchii</taxon>
        <taxon>Galeomorphii</taxon>
        <taxon>Galeoidea</taxon>
        <taxon>Orectolobiformes</taxon>
        <taxon>Hemiscylliidae</taxon>
        <taxon>Chiloscyllium</taxon>
    </lineage>
</organism>
<name>A0A401TF38_CHIPU</name>
<feature type="non-terminal residue" evidence="1">
    <location>
        <position position="100"/>
    </location>
</feature>
<accession>A0A401TF38</accession>
<dbReference type="AlphaFoldDB" id="A0A401TF38"/>
<protein>
    <submittedName>
        <fullName evidence="1">Uncharacterized protein</fullName>
    </submittedName>
</protein>
<gene>
    <name evidence="1" type="ORF">chiPu_0025490</name>
</gene>